<accession>A0A1L8MLV1</accession>
<dbReference type="AlphaFoldDB" id="A0A1L8MLV1"/>
<dbReference type="RefSeq" id="WP_131814171.1">
    <property type="nucleotide sequence ID" value="NZ_LZDD01000002.1"/>
</dbReference>
<sequence>MNEEFSEFLNKFLIVLKKQFGITSKSLANVLDISPNTLTNWKKSSNNINRKLLQRFLSYIDQFYKTNSKTIDSDISLKKIINQLYIETYKLCNKELSTHKLRKINEEKLLDTRRKYFKINFNKLICFIKQVANLYEVDYDTDKSDFLKLQGYQKKELYDNLISLKLISRNVHGYLSVQKELAKILDVSEAQVSRWKNGLDYPSNENLLKLAFFCNKSSEVAFSLFELNNDDIASMFIKSPYYAMRIEEFEREYFDCLKLVISQTIGKEIFSNLVREKNYLLAYEDEDTEIVKKLLFRDCIILLKESFDILNLKISFENWLIEQTAFGTDFFYINIVEPFKLDTNDDFYKYAEKIDDGFKFLRNYLSYNQSFYLLREYVLTDYSILNMAVHVLKILHDNNQDFSEWYHKESEVYADNNYIREGCRNLCASLTSRKKIGGINYFEAFFEQFWKLILYKNIAVNTDIWPVDSIFPNDGVGILYQIEINYKLVASIISNQSKEKNNINIANFQIYNNLQYLEYGKELFEEILFSDSSIEYKKKFDESGGEFDIVKDLEKKYQKVLDFQTSWT</sequence>
<dbReference type="Gene3D" id="1.10.260.40">
    <property type="entry name" value="lambda repressor-like DNA-binding domains"/>
    <property type="match status" value="1"/>
</dbReference>
<dbReference type="SUPFAM" id="SSF47413">
    <property type="entry name" value="lambda repressor-like DNA-binding domains"/>
    <property type="match status" value="2"/>
</dbReference>
<dbReference type="CDD" id="cd00093">
    <property type="entry name" value="HTH_XRE"/>
    <property type="match status" value="2"/>
</dbReference>
<proteinExistence type="predicted"/>
<comment type="caution">
    <text evidence="2">The sequence shown here is derived from an EMBL/GenBank/DDBJ whole genome shotgun (WGS) entry which is preliminary data.</text>
</comment>
<feature type="domain" description="HTH cro/C1-type" evidence="1">
    <location>
        <begin position="178"/>
        <end position="221"/>
    </location>
</feature>
<dbReference type="PROSITE" id="PS50943">
    <property type="entry name" value="HTH_CROC1"/>
    <property type="match status" value="1"/>
</dbReference>
<evidence type="ECO:0000313" key="3">
    <source>
        <dbReference type="Proteomes" id="UP000182015"/>
    </source>
</evidence>
<name>A0A1L8MLV1_9STRE</name>
<dbReference type="GO" id="GO:0003677">
    <property type="term" value="F:DNA binding"/>
    <property type="evidence" value="ECO:0007669"/>
    <property type="project" value="InterPro"/>
</dbReference>
<evidence type="ECO:0000259" key="1">
    <source>
        <dbReference type="PROSITE" id="PS50943"/>
    </source>
</evidence>
<reference evidence="3" key="1">
    <citation type="submission" date="2016-06" db="EMBL/GenBank/DDBJ databases">
        <authorList>
            <person name="de Vries S.P.W."/>
            <person name="Hadjirin N.F."/>
            <person name="Lay E.M."/>
            <person name="Zadoks R.N."/>
            <person name="Peacock S.J."/>
            <person name="Parkhill J."/>
            <person name="Grant A.J."/>
            <person name="Mcdougall S."/>
            <person name="Holmes M.A."/>
        </authorList>
    </citation>
    <scope>NUCLEOTIDE SEQUENCE [LARGE SCALE GENOMIC DNA]</scope>
    <source>
        <strain evidence="3">NZ1587</strain>
    </source>
</reference>
<dbReference type="EMBL" id="LZDD01000002">
    <property type="protein sequence ID" value="OJF71711.1"/>
    <property type="molecule type" value="Genomic_DNA"/>
</dbReference>
<evidence type="ECO:0000313" key="2">
    <source>
        <dbReference type="EMBL" id="OJF71711.1"/>
    </source>
</evidence>
<dbReference type="OrthoDB" id="8794728at2"/>
<dbReference type="InterPro" id="IPR010982">
    <property type="entry name" value="Lambda_DNA-bd_dom_sf"/>
</dbReference>
<dbReference type="Proteomes" id="UP000182015">
    <property type="component" value="Unassembled WGS sequence"/>
</dbReference>
<organism evidence="2 3">
    <name type="scientific">Streptococcus bovimastitidis</name>
    <dbReference type="NCBI Taxonomy" id="1856638"/>
    <lineage>
        <taxon>Bacteria</taxon>
        <taxon>Bacillati</taxon>
        <taxon>Bacillota</taxon>
        <taxon>Bacilli</taxon>
        <taxon>Lactobacillales</taxon>
        <taxon>Streptococcaceae</taxon>
        <taxon>Streptococcus</taxon>
    </lineage>
</organism>
<gene>
    <name evidence="2" type="ORF">A9Q68_06910</name>
</gene>
<keyword evidence="3" id="KW-1185">Reference proteome</keyword>
<dbReference type="Pfam" id="PF01381">
    <property type="entry name" value="HTH_3"/>
    <property type="match status" value="1"/>
</dbReference>
<protein>
    <recommendedName>
        <fullName evidence="1">HTH cro/C1-type domain-containing protein</fullName>
    </recommendedName>
</protein>
<dbReference type="InterPro" id="IPR001387">
    <property type="entry name" value="Cro/C1-type_HTH"/>
</dbReference>